<sequence length="442" mass="49024">MEIIIVGAGLGGLTCAIACRRFIPDAHVTVLERAPEAREVGAGIQIPPNGTAVLKQLDLLSRVLERGSVVRHVDFRRYADGRILRSMPFGEDVVEEFGVPWVIIHRQDFHQVLLDEAGRLGVEIRLNAEVTDVVFDAPEVILASGERVAGDVIVGADGLHSRIRDIVLDKPTRPQETGDLAYRATIKRTELEALNDPAIHELCAQTSVTSWLGPDKHSIFYPVRNGEEFNLVLLRPDNLDTGVRRVQGDVEEMTESYTGWDERLTKLISCVSAVTKWKLTHLPQLETWTRGPVALLGDACHPTLPYQAQGAAMAVEDGFALGKLLGLLHTSLQAVSTDEPTISPQSPLHEYILRILEVYEGIRRPRTTRTVQAAVGNRRVFHVPDGVGQVIRDFVLGYAGVTWKSDWTYGLFSGRMKRMLRHDLAGDCEREFKGVVKSLLID</sequence>
<dbReference type="STRING" id="1810919.A0A3D8T6R4"/>
<dbReference type="InterPro" id="IPR050493">
    <property type="entry name" value="FAD-dep_Monooxygenase_BioMet"/>
</dbReference>
<dbReference type="PANTHER" id="PTHR13789">
    <property type="entry name" value="MONOOXYGENASE"/>
    <property type="match status" value="1"/>
</dbReference>
<keyword evidence="5" id="KW-0503">Monooxygenase</keyword>
<evidence type="ECO:0000313" key="7">
    <source>
        <dbReference type="EMBL" id="RDW94229.1"/>
    </source>
</evidence>
<dbReference type="PANTHER" id="PTHR13789:SF311">
    <property type="entry name" value="HYDROXYLASE, PUTATIVE (AFU_ORTHOLOGUE AFUA_5G10180)-RELATED"/>
    <property type="match status" value="1"/>
</dbReference>
<dbReference type="GeneID" id="38111921"/>
<evidence type="ECO:0000313" key="8">
    <source>
        <dbReference type="Proteomes" id="UP000256690"/>
    </source>
</evidence>
<dbReference type="Gene3D" id="3.50.50.60">
    <property type="entry name" value="FAD/NAD(P)-binding domain"/>
    <property type="match status" value="1"/>
</dbReference>
<proteinExistence type="inferred from homology"/>
<feature type="domain" description="FAD-binding" evidence="6">
    <location>
        <begin position="2"/>
        <end position="326"/>
    </location>
</feature>
<evidence type="ECO:0000256" key="3">
    <source>
        <dbReference type="ARBA" id="ARBA00022827"/>
    </source>
</evidence>
<dbReference type="Pfam" id="PF01494">
    <property type="entry name" value="FAD_binding_3"/>
    <property type="match status" value="1"/>
</dbReference>
<accession>A0A3D8T6R4</accession>
<keyword evidence="2" id="KW-0285">Flavoprotein</keyword>
<dbReference type="Proteomes" id="UP000256690">
    <property type="component" value="Unassembled WGS sequence"/>
</dbReference>
<keyword evidence="4" id="KW-0560">Oxidoreductase</keyword>
<evidence type="ECO:0000256" key="2">
    <source>
        <dbReference type="ARBA" id="ARBA00022630"/>
    </source>
</evidence>
<evidence type="ECO:0000256" key="4">
    <source>
        <dbReference type="ARBA" id="ARBA00023002"/>
    </source>
</evidence>
<comment type="caution">
    <text evidence="7">The sequence shown here is derived from an EMBL/GenBank/DDBJ whole genome shotgun (WGS) entry which is preliminary data.</text>
</comment>
<keyword evidence="3" id="KW-0274">FAD</keyword>
<evidence type="ECO:0000256" key="5">
    <source>
        <dbReference type="ARBA" id="ARBA00023033"/>
    </source>
</evidence>
<dbReference type="PRINTS" id="PR00420">
    <property type="entry name" value="RNGMNOXGNASE"/>
</dbReference>
<protein>
    <recommendedName>
        <fullName evidence="6">FAD-binding domain-containing protein</fullName>
    </recommendedName>
</protein>
<dbReference type="RefSeq" id="XP_026609412.1">
    <property type="nucleotide sequence ID" value="XM_026743567.1"/>
</dbReference>
<dbReference type="InterPro" id="IPR036188">
    <property type="entry name" value="FAD/NAD-bd_sf"/>
</dbReference>
<organism evidence="7 8">
    <name type="scientific">Aspergillus mulundensis</name>
    <dbReference type="NCBI Taxonomy" id="1810919"/>
    <lineage>
        <taxon>Eukaryota</taxon>
        <taxon>Fungi</taxon>
        <taxon>Dikarya</taxon>
        <taxon>Ascomycota</taxon>
        <taxon>Pezizomycotina</taxon>
        <taxon>Eurotiomycetes</taxon>
        <taxon>Eurotiomycetidae</taxon>
        <taxon>Eurotiales</taxon>
        <taxon>Aspergillaceae</taxon>
        <taxon>Aspergillus</taxon>
        <taxon>Aspergillus subgen. Nidulantes</taxon>
    </lineage>
</organism>
<dbReference type="SUPFAM" id="SSF54373">
    <property type="entry name" value="FAD-linked reductases, C-terminal domain"/>
    <property type="match status" value="1"/>
</dbReference>
<dbReference type="GO" id="GO:0071949">
    <property type="term" value="F:FAD binding"/>
    <property type="evidence" value="ECO:0007669"/>
    <property type="project" value="InterPro"/>
</dbReference>
<gene>
    <name evidence="7" type="ORF">DSM5745_01551</name>
</gene>
<dbReference type="InterPro" id="IPR002938">
    <property type="entry name" value="FAD-bd"/>
</dbReference>
<dbReference type="SUPFAM" id="SSF51905">
    <property type="entry name" value="FAD/NAD(P)-binding domain"/>
    <property type="match status" value="1"/>
</dbReference>
<keyword evidence="8" id="KW-1185">Reference proteome</keyword>
<name>A0A3D8T6R4_9EURO</name>
<reference evidence="7 8" key="1">
    <citation type="journal article" date="2018" name="IMA Fungus">
        <title>IMA Genome-F 9: Draft genome sequence of Annulohypoxylon stygium, Aspergillus mulundensis, Berkeleyomyces basicola (syn. Thielaviopsis basicola), Ceratocystis smalleyi, two Cercospora beticola strains, Coleophoma cylindrospora, Fusarium fracticaudum, Phialophora cf. hyalina, and Morchella septimelata.</title>
        <authorList>
            <person name="Wingfield B.D."/>
            <person name="Bills G.F."/>
            <person name="Dong Y."/>
            <person name="Huang W."/>
            <person name="Nel W.J."/>
            <person name="Swalarsk-Parry B.S."/>
            <person name="Vaghefi N."/>
            <person name="Wilken P.M."/>
            <person name="An Z."/>
            <person name="de Beer Z.W."/>
            <person name="De Vos L."/>
            <person name="Chen L."/>
            <person name="Duong T.A."/>
            <person name="Gao Y."/>
            <person name="Hammerbacher A."/>
            <person name="Kikkert J.R."/>
            <person name="Li Y."/>
            <person name="Li H."/>
            <person name="Li K."/>
            <person name="Li Q."/>
            <person name="Liu X."/>
            <person name="Ma X."/>
            <person name="Naidoo K."/>
            <person name="Pethybridge S.J."/>
            <person name="Sun J."/>
            <person name="Steenkamp E.T."/>
            <person name="van der Nest M.A."/>
            <person name="van Wyk S."/>
            <person name="Wingfield M.J."/>
            <person name="Xiong C."/>
            <person name="Yue Q."/>
            <person name="Zhang X."/>
        </authorList>
    </citation>
    <scope>NUCLEOTIDE SEQUENCE [LARGE SCALE GENOMIC DNA]</scope>
    <source>
        <strain evidence="7 8">DSM 5745</strain>
    </source>
</reference>
<evidence type="ECO:0000259" key="6">
    <source>
        <dbReference type="Pfam" id="PF01494"/>
    </source>
</evidence>
<comment type="similarity">
    <text evidence="1">Belongs to the paxM FAD-dependent monooxygenase family.</text>
</comment>
<evidence type="ECO:0000256" key="1">
    <source>
        <dbReference type="ARBA" id="ARBA00007992"/>
    </source>
</evidence>
<dbReference type="OrthoDB" id="1878542at2759"/>
<dbReference type="AlphaFoldDB" id="A0A3D8T6R4"/>
<dbReference type="GO" id="GO:0004497">
    <property type="term" value="F:monooxygenase activity"/>
    <property type="evidence" value="ECO:0007669"/>
    <property type="project" value="UniProtKB-KW"/>
</dbReference>
<dbReference type="EMBL" id="PVWQ01000001">
    <property type="protein sequence ID" value="RDW94229.1"/>
    <property type="molecule type" value="Genomic_DNA"/>
</dbReference>
<dbReference type="FunFam" id="3.50.50.60:FF:000115">
    <property type="entry name" value="Salicylate hydroxylase, putative"/>
    <property type="match status" value="1"/>
</dbReference>